<protein>
    <recommendedName>
        <fullName evidence="2">FAS1 domain-containing protein</fullName>
    </recommendedName>
</protein>
<proteinExistence type="predicted"/>
<feature type="signal peptide" evidence="1">
    <location>
        <begin position="1"/>
        <end position="17"/>
    </location>
</feature>
<evidence type="ECO:0000256" key="1">
    <source>
        <dbReference type="SAM" id="SignalP"/>
    </source>
</evidence>
<accession>A0A507E884</accession>
<feature type="chain" id="PRO_5021363506" description="FAS1 domain-containing protein" evidence="1">
    <location>
        <begin position="18"/>
        <end position="286"/>
    </location>
</feature>
<evidence type="ECO:0000313" key="4">
    <source>
        <dbReference type="Proteomes" id="UP000318582"/>
    </source>
</evidence>
<sequence>MKSVLLIAIYALATVCAAPQPLFVSDYENDGTVIEQTRGRLTLVDRLREDKRFSRFVEVLEKERGLRDDLEWASNRDENKPSMRDTLRYHIAGDCLHAGALIPTNLRLKSLEDRHQRIRVFRFHSEVWLEKPLTVFTPSNRPWESLGWENLKYLFSCVGQKMPSKSDSWISAGSEMAQCEGIKTFNSSLKYHVATKLVYSTDLMEQKDTGLQTLEGKQIDVCAGHHEGREDTDKKKQWDVRIYSFIMNKGEARIMAIDLLASNGVAEIIDNVMLPSTVSLPHERYQ</sequence>
<gene>
    <name evidence="3" type="ORF">PhCBS80983_g02526</name>
</gene>
<dbReference type="InterPro" id="IPR050904">
    <property type="entry name" value="Adhesion/Biosynth-related"/>
</dbReference>
<comment type="caution">
    <text evidence="3">The sequence shown here is derived from an EMBL/GenBank/DDBJ whole genome shotgun (WGS) entry which is preliminary data.</text>
</comment>
<dbReference type="PROSITE" id="PS50213">
    <property type="entry name" value="FAS1"/>
    <property type="match status" value="1"/>
</dbReference>
<dbReference type="EMBL" id="QEAQ01000026">
    <property type="protein sequence ID" value="TPX59338.1"/>
    <property type="molecule type" value="Genomic_DNA"/>
</dbReference>
<organism evidence="3 4">
    <name type="scientific">Powellomyces hirtus</name>
    <dbReference type="NCBI Taxonomy" id="109895"/>
    <lineage>
        <taxon>Eukaryota</taxon>
        <taxon>Fungi</taxon>
        <taxon>Fungi incertae sedis</taxon>
        <taxon>Chytridiomycota</taxon>
        <taxon>Chytridiomycota incertae sedis</taxon>
        <taxon>Chytridiomycetes</taxon>
        <taxon>Spizellomycetales</taxon>
        <taxon>Powellomycetaceae</taxon>
        <taxon>Powellomyces</taxon>
    </lineage>
</organism>
<evidence type="ECO:0000259" key="2">
    <source>
        <dbReference type="PROSITE" id="PS50213"/>
    </source>
</evidence>
<dbReference type="Gene3D" id="2.30.180.10">
    <property type="entry name" value="FAS1 domain"/>
    <property type="match status" value="1"/>
</dbReference>
<feature type="domain" description="FAS1" evidence="2">
    <location>
        <begin position="40"/>
        <end position="273"/>
    </location>
</feature>
<keyword evidence="4" id="KW-1185">Reference proteome</keyword>
<dbReference type="STRING" id="109895.A0A507E884"/>
<dbReference type="InterPro" id="IPR000782">
    <property type="entry name" value="FAS1_domain"/>
</dbReference>
<dbReference type="Pfam" id="PF02469">
    <property type="entry name" value="Fasciclin"/>
    <property type="match status" value="1"/>
</dbReference>
<dbReference type="PANTHER" id="PTHR10900">
    <property type="entry name" value="PERIOSTIN-RELATED"/>
    <property type="match status" value="1"/>
</dbReference>
<reference evidence="3 4" key="1">
    <citation type="journal article" date="2019" name="Sci. Rep.">
        <title>Comparative genomics of chytrid fungi reveal insights into the obligate biotrophic and pathogenic lifestyle of Synchytrium endobioticum.</title>
        <authorList>
            <person name="van de Vossenberg B.T.L.H."/>
            <person name="Warris S."/>
            <person name="Nguyen H.D.T."/>
            <person name="van Gent-Pelzer M.P.E."/>
            <person name="Joly D.L."/>
            <person name="van de Geest H.C."/>
            <person name="Bonants P.J.M."/>
            <person name="Smith D.S."/>
            <person name="Levesque C.A."/>
            <person name="van der Lee T.A.J."/>
        </authorList>
    </citation>
    <scope>NUCLEOTIDE SEQUENCE [LARGE SCALE GENOMIC DNA]</scope>
    <source>
        <strain evidence="3 4">CBS 809.83</strain>
    </source>
</reference>
<keyword evidence="1" id="KW-0732">Signal</keyword>
<evidence type="ECO:0000313" key="3">
    <source>
        <dbReference type="EMBL" id="TPX59338.1"/>
    </source>
</evidence>
<dbReference type="PANTHER" id="PTHR10900:SF77">
    <property type="entry name" value="FI19380P1"/>
    <property type="match status" value="1"/>
</dbReference>
<dbReference type="InterPro" id="IPR036378">
    <property type="entry name" value="FAS1_dom_sf"/>
</dbReference>
<dbReference type="AlphaFoldDB" id="A0A507E884"/>
<dbReference type="SUPFAM" id="SSF82153">
    <property type="entry name" value="FAS1 domain"/>
    <property type="match status" value="1"/>
</dbReference>
<name>A0A507E884_9FUNG</name>
<dbReference type="Proteomes" id="UP000318582">
    <property type="component" value="Unassembled WGS sequence"/>
</dbReference>